<keyword evidence="2" id="KW-1185">Reference proteome</keyword>
<dbReference type="AlphaFoldDB" id="A0AAV2EWN3"/>
<organism evidence="1 2">
    <name type="scientific">Linum trigynum</name>
    <dbReference type="NCBI Taxonomy" id="586398"/>
    <lineage>
        <taxon>Eukaryota</taxon>
        <taxon>Viridiplantae</taxon>
        <taxon>Streptophyta</taxon>
        <taxon>Embryophyta</taxon>
        <taxon>Tracheophyta</taxon>
        <taxon>Spermatophyta</taxon>
        <taxon>Magnoliopsida</taxon>
        <taxon>eudicotyledons</taxon>
        <taxon>Gunneridae</taxon>
        <taxon>Pentapetalae</taxon>
        <taxon>rosids</taxon>
        <taxon>fabids</taxon>
        <taxon>Malpighiales</taxon>
        <taxon>Linaceae</taxon>
        <taxon>Linum</taxon>
    </lineage>
</organism>
<sequence>MVFLCCSRPSPQQDCLRMSGSFNYDSKFSRATAKPLESLKEDGELVKNGFSLNHARVLVQNLMKRAGMLFGHGDMFGSIGRSWIPIPQFTVG</sequence>
<evidence type="ECO:0000313" key="1">
    <source>
        <dbReference type="EMBL" id="CAL1389875.1"/>
    </source>
</evidence>
<proteinExistence type="predicted"/>
<reference evidence="1 2" key="1">
    <citation type="submission" date="2024-04" db="EMBL/GenBank/DDBJ databases">
        <authorList>
            <person name="Fracassetti M."/>
        </authorList>
    </citation>
    <scope>NUCLEOTIDE SEQUENCE [LARGE SCALE GENOMIC DNA]</scope>
</reference>
<name>A0AAV2EWN3_9ROSI</name>
<dbReference type="Proteomes" id="UP001497516">
    <property type="component" value="Chromosome 5"/>
</dbReference>
<gene>
    <name evidence="1" type="ORF">LTRI10_LOCUS30702</name>
</gene>
<dbReference type="EMBL" id="OZ034818">
    <property type="protein sequence ID" value="CAL1389875.1"/>
    <property type="molecule type" value="Genomic_DNA"/>
</dbReference>
<dbReference type="PANTHER" id="PTHR34202">
    <property type="entry name" value="UPF0548 PROTEIN"/>
    <property type="match status" value="1"/>
</dbReference>
<protein>
    <submittedName>
        <fullName evidence="1">Uncharacterized protein</fullName>
    </submittedName>
</protein>
<evidence type="ECO:0000313" key="2">
    <source>
        <dbReference type="Proteomes" id="UP001497516"/>
    </source>
</evidence>
<accession>A0AAV2EWN3</accession>
<dbReference type="PANTHER" id="PTHR34202:SF1">
    <property type="entry name" value="UPF0548 PROTEIN"/>
    <property type="match status" value="1"/>
</dbReference>